<sequence>MSNLCLFCETSQYLFALMCPYTVDVVAVVEGDDAVLPCSLLSTENIQSMVFSWSKDDKEVFFYDRGRLEEDREFTGRLTLFQHEFKYGNASIKIHTTRKTDGGRYSCHFPNMQKSDMHLRLAQHLCHSLHLAASNRSHHPLSPCPPLRMRNCQIPMCQHPQWSPDNSHNAVLCIRFPQNRRMRFLSHECYNKLVSLLEI</sequence>
<dbReference type="Gene3D" id="2.60.40.10">
    <property type="entry name" value="Immunoglobulins"/>
    <property type="match status" value="1"/>
</dbReference>
<dbReference type="InterPro" id="IPR050504">
    <property type="entry name" value="IgSF_BTN/MOG"/>
</dbReference>
<reference evidence="5" key="2">
    <citation type="submission" date="2025-09" db="UniProtKB">
        <authorList>
            <consortium name="Ensembl"/>
        </authorList>
    </citation>
    <scope>IDENTIFICATION</scope>
</reference>
<evidence type="ECO:0000313" key="6">
    <source>
        <dbReference type="Proteomes" id="UP000694523"/>
    </source>
</evidence>
<keyword evidence="3" id="KW-0393">Immunoglobulin domain</keyword>
<reference evidence="5" key="1">
    <citation type="submission" date="2025-08" db="UniProtKB">
        <authorList>
            <consortium name="Ensembl"/>
        </authorList>
    </citation>
    <scope>IDENTIFICATION</scope>
</reference>
<dbReference type="PANTHER" id="PTHR24100">
    <property type="entry name" value="BUTYROPHILIN"/>
    <property type="match status" value="1"/>
</dbReference>
<dbReference type="Ensembl" id="ENSNMLT00000007358.1">
    <property type="protein sequence ID" value="ENSNMLP00000006440.1"/>
    <property type="gene ID" value="ENSNMLG00000004675.1"/>
</dbReference>
<proteinExistence type="predicted"/>
<dbReference type="InterPro" id="IPR013106">
    <property type="entry name" value="Ig_V-set"/>
</dbReference>
<keyword evidence="6" id="KW-1185">Reference proteome</keyword>
<dbReference type="Proteomes" id="UP000694523">
    <property type="component" value="Unplaced"/>
</dbReference>
<dbReference type="InterPro" id="IPR013783">
    <property type="entry name" value="Ig-like_fold"/>
</dbReference>
<dbReference type="InterPro" id="IPR036179">
    <property type="entry name" value="Ig-like_dom_sf"/>
</dbReference>
<comment type="subcellular location">
    <subcellularLocation>
        <location evidence="1">Membrane</location>
    </subcellularLocation>
</comment>
<evidence type="ECO:0000313" key="5">
    <source>
        <dbReference type="Ensembl" id="ENSNMLP00000006440.1"/>
    </source>
</evidence>
<dbReference type="AlphaFoldDB" id="A0A8C6SNP0"/>
<keyword evidence="2" id="KW-0472">Membrane</keyword>
<dbReference type="GO" id="GO:0050852">
    <property type="term" value="P:T cell receptor signaling pathway"/>
    <property type="evidence" value="ECO:0007669"/>
    <property type="project" value="TreeGrafter"/>
</dbReference>
<dbReference type="GO" id="GO:0005102">
    <property type="term" value="F:signaling receptor binding"/>
    <property type="evidence" value="ECO:0007669"/>
    <property type="project" value="TreeGrafter"/>
</dbReference>
<evidence type="ECO:0000256" key="1">
    <source>
        <dbReference type="ARBA" id="ARBA00004370"/>
    </source>
</evidence>
<evidence type="ECO:0000256" key="3">
    <source>
        <dbReference type="ARBA" id="ARBA00023319"/>
    </source>
</evidence>
<dbReference type="PROSITE" id="PS50835">
    <property type="entry name" value="IG_LIKE"/>
    <property type="match status" value="1"/>
</dbReference>
<dbReference type="GO" id="GO:0009897">
    <property type="term" value="C:external side of plasma membrane"/>
    <property type="evidence" value="ECO:0007669"/>
    <property type="project" value="TreeGrafter"/>
</dbReference>
<dbReference type="Pfam" id="PF07686">
    <property type="entry name" value="V-set"/>
    <property type="match status" value="1"/>
</dbReference>
<evidence type="ECO:0000256" key="2">
    <source>
        <dbReference type="ARBA" id="ARBA00023136"/>
    </source>
</evidence>
<organism evidence="5 6">
    <name type="scientific">Neogobius melanostomus</name>
    <name type="common">round goby</name>
    <dbReference type="NCBI Taxonomy" id="47308"/>
    <lineage>
        <taxon>Eukaryota</taxon>
        <taxon>Metazoa</taxon>
        <taxon>Chordata</taxon>
        <taxon>Craniata</taxon>
        <taxon>Vertebrata</taxon>
        <taxon>Euteleostomi</taxon>
        <taxon>Actinopterygii</taxon>
        <taxon>Neopterygii</taxon>
        <taxon>Teleostei</taxon>
        <taxon>Neoteleostei</taxon>
        <taxon>Acanthomorphata</taxon>
        <taxon>Gobiaria</taxon>
        <taxon>Gobiiformes</taxon>
        <taxon>Gobioidei</taxon>
        <taxon>Gobiidae</taxon>
        <taxon>Benthophilinae</taxon>
        <taxon>Neogobiini</taxon>
        <taxon>Neogobius</taxon>
    </lineage>
</organism>
<dbReference type="InterPro" id="IPR007110">
    <property type="entry name" value="Ig-like_dom"/>
</dbReference>
<evidence type="ECO:0000259" key="4">
    <source>
        <dbReference type="PROSITE" id="PS50835"/>
    </source>
</evidence>
<protein>
    <recommendedName>
        <fullName evidence="4">Ig-like domain-containing protein</fullName>
    </recommendedName>
</protein>
<dbReference type="GO" id="GO:0001817">
    <property type="term" value="P:regulation of cytokine production"/>
    <property type="evidence" value="ECO:0007669"/>
    <property type="project" value="TreeGrafter"/>
</dbReference>
<accession>A0A8C6SNP0</accession>
<feature type="domain" description="Ig-like" evidence="4">
    <location>
        <begin position="20"/>
        <end position="118"/>
    </location>
</feature>
<name>A0A8C6SNP0_9GOBI</name>
<dbReference type="SUPFAM" id="SSF48726">
    <property type="entry name" value="Immunoglobulin"/>
    <property type="match status" value="1"/>
</dbReference>